<feature type="transmembrane region" description="Helical" evidence="1">
    <location>
        <begin position="39"/>
        <end position="56"/>
    </location>
</feature>
<organism evidence="2 3">
    <name type="scientific">Nonomuraea jabiensis</name>
    <dbReference type="NCBI Taxonomy" id="882448"/>
    <lineage>
        <taxon>Bacteria</taxon>
        <taxon>Bacillati</taxon>
        <taxon>Actinomycetota</taxon>
        <taxon>Actinomycetes</taxon>
        <taxon>Streptosporangiales</taxon>
        <taxon>Streptosporangiaceae</taxon>
        <taxon>Nonomuraea</taxon>
    </lineage>
</organism>
<accession>A0A7W9FXJ9</accession>
<evidence type="ECO:0000256" key="1">
    <source>
        <dbReference type="SAM" id="Phobius"/>
    </source>
</evidence>
<keyword evidence="1" id="KW-0472">Membrane</keyword>
<dbReference type="RefSeq" id="WP_185067410.1">
    <property type="nucleotide sequence ID" value="NZ_JACHMB010000001.1"/>
</dbReference>
<dbReference type="EMBL" id="JACHMB010000001">
    <property type="protein sequence ID" value="MBB5773415.1"/>
    <property type="molecule type" value="Genomic_DNA"/>
</dbReference>
<name>A0A7W9FXJ9_9ACTN</name>
<keyword evidence="1" id="KW-1133">Transmembrane helix</keyword>
<dbReference type="Proteomes" id="UP000579153">
    <property type="component" value="Unassembled WGS sequence"/>
</dbReference>
<sequence length="98" mass="10493">MPPHFRSALPAAGILTFLSYATEKPTLVRTLPGFGMRRFGLPVLPVLPVIVGVILGPRAELQGRRSPQLPGGPVSDTVYAAILVLPAWPLLRRCVGRG</sequence>
<comment type="caution">
    <text evidence="2">The sequence shown here is derived from an EMBL/GenBank/DDBJ whole genome shotgun (WGS) entry which is preliminary data.</text>
</comment>
<evidence type="ECO:0000313" key="3">
    <source>
        <dbReference type="Proteomes" id="UP000579153"/>
    </source>
</evidence>
<gene>
    <name evidence="2" type="ORF">HD596_000171</name>
</gene>
<keyword evidence="1" id="KW-0812">Transmembrane</keyword>
<evidence type="ECO:0000313" key="2">
    <source>
        <dbReference type="EMBL" id="MBB5773415.1"/>
    </source>
</evidence>
<reference evidence="2 3" key="1">
    <citation type="submission" date="2020-08" db="EMBL/GenBank/DDBJ databases">
        <title>Sequencing the genomes of 1000 actinobacteria strains.</title>
        <authorList>
            <person name="Klenk H.-P."/>
        </authorList>
    </citation>
    <scope>NUCLEOTIDE SEQUENCE [LARGE SCALE GENOMIC DNA]</scope>
    <source>
        <strain evidence="2 3">DSM 45507</strain>
    </source>
</reference>
<proteinExistence type="predicted"/>
<protein>
    <submittedName>
        <fullName evidence="2">TctA family transporter</fullName>
    </submittedName>
</protein>
<keyword evidence="3" id="KW-1185">Reference proteome</keyword>
<dbReference type="AlphaFoldDB" id="A0A7W9FXJ9"/>